<dbReference type="InterPro" id="IPR010987">
    <property type="entry name" value="Glutathione-S-Trfase_C-like"/>
</dbReference>
<dbReference type="GO" id="GO:0006749">
    <property type="term" value="P:glutathione metabolic process"/>
    <property type="evidence" value="ECO:0007669"/>
    <property type="project" value="InterPro"/>
</dbReference>
<evidence type="ECO:0000256" key="3">
    <source>
        <dbReference type="RuleBase" id="RU369102"/>
    </source>
</evidence>
<dbReference type="InterPro" id="IPR004045">
    <property type="entry name" value="Glutathione_S-Trfase_N"/>
</dbReference>
<dbReference type="CDD" id="cd03185">
    <property type="entry name" value="GST_C_Tau"/>
    <property type="match status" value="1"/>
</dbReference>
<dbReference type="FunFam" id="3.40.30.10:FF:000014">
    <property type="entry name" value="Tau class glutathione S-transferase"/>
    <property type="match status" value="1"/>
</dbReference>
<comment type="catalytic activity">
    <reaction evidence="2 3">
        <text>RX + glutathione = an S-substituted glutathione + a halide anion + H(+)</text>
        <dbReference type="Rhea" id="RHEA:16437"/>
        <dbReference type="ChEBI" id="CHEBI:15378"/>
        <dbReference type="ChEBI" id="CHEBI:16042"/>
        <dbReference type="ChEBI" id="CHEBI:17792"/>
        <dbReference type="ChEBI" id="CHEBI:57925"/>
        <dbReference type="ChEBI" id="CHEBI:90779"/>
        <dbReference type="EC" id="2.5.1.18"/>
    </reaction>
</comment>
<gene>
    <name evidence="6" type="ORF">L195_g016779</name>
</gene>
<dbReference type="SFLD" id="SFLDG01152">
    <property type="entry name" value="Main.3:_Omega-_and_Tau-like"/>
    <property type="match status" value="1"/>
</dbReference>
<evidence type="ECO:0000259" key="5">
    <source>
        <dbReference type="PROSITE" id="PS50405"/>
    </source>
</evidence>
<dbReference type="SFLD" id="SFLDG00358">
    <property type="entry name" value="Main_(cytGST)"/>
    <property type="match status" value="1"/>
</dbReference>
<dbReference type="PANTHER" id="PTHR11260:SF619">
    <property type="entry name" value="GLUTATHIONE S-TRANSFERASE"/>
    <property type="match status" value="1"/>
</dbReference>
<dbReference type="InterPro" id="IPR045073">
    <property type="entry name" value="Omega/Tau-like"/>
</dbReference>
<sequence length="238" mass="27599">MGSQEVKLVSFWASPNAKRVEWALKIKGVDFEYVEEDIFNKSRLLLELNPVHKMVPVLVHAHKPIAESFIILEYIDETWRQTPLLPHHPYQRALAHFWANFAEKTLMDAAWVATCSSGEEQEKALKLARDAIEKIEDEIKGKKFFGGDNIGYLDLALGWISYWLPIWEEVGSMQVLDPLRCPAISSWKINFLSNPVIKDSLPPRDEMNVYFHSRRKALLEDVYFHHSRRKALLEAFHG</sequence>
<evidence type="ECO:0000256" key="1">
    <source>
        <dbReference type="ARBA" id="ARBA00022679"/>
    </source>
</evidence>
<comment type="similarity">
    <text evidence="3">Belongs to the GST superfamily.</text>
</comment>
<evidence type="ECO:0000313" key="6">
    <source>
        <dbReference type="EMBL" id="PNX93624.1"/>
    </source>
</evidence>
<comment type="function">
    <text evidence="3">Is involved in the conjugation of reduced glutathione to a wide number of exogenous and endogenous hydrophobic electrophiles.</text>
</comment>
<reference evidence="6 7" key="2">
    <citation type="journal article" date="2017" name="Front. Plant Sci.">
        <title>Gene Classification and Mining of Molecular Markers Useful in Red Clover (Trifolium pratense) Breeding.</title>
        <authorList>
            <person name="Istvanek J."/>
            <person name="Dluhosova J."/>
            <person name="Dluhos P."/>
            <person name="Patkova L."/>
            <person name="Nedelnik J."/>
            <person name="Repkova J."/>
        </authorList>
    </citation>
    <scope>NUCLEOTIDE SEQUENCE [LARGE SCALE GENOMIC DNA]</scope>
    <source>
        <strain evidence="7">cv. Tatra</strain>
        <tissue evidence="6">Young leaves</tissue>
    </source>
</reference>
<dbReference type="AlphaFoldDB" id="A0A2K3MSC5"/>
<protein>
    <recommendedName>
        <fullName evidence="3">Glutathione S-transferase</fullName>
        <ecNumber evidence="3">2.5.1.18</ecNumber>
    </recommendedName>
</protein>
<dbReference type="PROSITE" id="PS50405">
    <property type="entry name" value="GST_CTER"/>
    <property type="match status" value="1"/>
</dbReference>
<organism evidence="6 7">
    <name type="scientific">Trifolium pratense</name>
    <name type="common">Red clover</name>
    <dbReference type="NCBI Taxonomy" id="57577"/>
    <lineage>
        <taxon>Eukaryota</taxon>
        <taxon>Viridiplantae</taxon>
        <taxon>Streptophyta</taxon>
        <taxon>Embryophyta</taxon>
        <taxon>Tracheophyta</taxon>
        <taxon>Spermatophyta</taxon>
        <taxon>Magnoliopsida</taxon>
        <taxon>eudicotyledons</taxon>
        <taxon>Gunneridae</taxon>
        <taxon>Pentapetalae</taxon>
        <taxon>rosids</taxon>
        <taxon>fabids</taxon>
        <taxon>Fabales</taxon>
        <taxon>Fabaceae</taxon>
        <taxon>Papilionoideae</taxon>
        <taxon>50 kb inversion clade</taxon>
        <taxon>NPAAA clade</taxon>
        <taxon>Hologalegina</taxon>
        <taxon>IRL clade</taxon>
        <taxon>Trifolieae</taxon>
        <taxon>Trifolium</taxon>
    </lineage>
</organism>
<dbReference type="STRING" id="57577.A0A2K3MSC5"/>
<dbReference type="PROSITE" id="PS50404">
    <property type="entry name" value="GST_NTER"/>
    <property type="match status" value="1"/>
</dbReference>
<accession>A0A2K3MSC5</accession>
<reference evidence="6 7" key="1">
    <citation type="journal article" date="2014" name="Am. J. Bot.">
        <title>Genome assembly and annotation for red clover (Trifolium pratense; Fabaceae).</title>
        <authorList>
            <person name="Istvanek J."/>
            <person name="Jaros M."/>
            <person name="Krenek A."/>
            <person name="Repkova J."/>
        </authorList>
    </citation>
    <scope>NUCLEOTIDE SEQUENCE [LARGE SCALE GENOMIC DNA]</scope>
    <source>
        <strain evidence="7">cv. Tatra</strain>
        <tissue evidence="6">Young leaves</tissue>
    </source>
</reference>
<dbReference type="InterPro" id="IPR045074">
    <property type="entry name" value="GST_C_Tau"/>
</dbReference>
<dbReference type="EMBL" id="ASHM01011678">
    <property type="protein sequence ID" value="PNX93624.1"/>
    <property type="molecule type" value="Genomic_DNA"/>
</dbReference>
<keyword evidence="3" id="KW-0963">Cytoplasm</keyword>
<dbReference type="CDD" id="cd03058">
    <property type="entry name" value="GST_N_Tau"/>
    <property type="match status" value="1"/>
</dbReference>
<dbReference type="SUPFAM" id="SSF47616">
    <property type="entry name" value="GST C-terminal domain-like"/>
    <property type="match status" value="1"/>
</dbReference>
<dbReference type="GO" id="GO:0005829">
    <property type="term" value="C:cytosol"/>
    <property type="evidence" value="ECO:0007669"/>
    <property type="project" value="UniProtKB-SubCell"/>
</dbReference>
<name>A0A2K3MSC5_TRIPR</name>
<evidence type="ECO:0000256" key="2">
    <source>
        <dbReference type="ARBA" id="ARBA00047960"/>
    </source>
</evidence>
<dbReference type="Gene3D" id="1.20.1050.10">
    <property type="match status" value="1"/>
</dbReference>
<comment type="caution">
    <text evidence="6">The sequence shown here is derived from an EMBL/GenBank/DDBJ whole genome shotgun (WGS) entry which is preliminary data.</text>
</comment>
<dbReference type="Gene3D" id="3.40.30.10">
    <property type="entry name" value="Glutaredoxin"/>
    <property type="match status" value="1"/>
</dbReference>
<dbReference type="SFLD" id="SFLDS00019">
    <property type="entry name" value="Glutathione_Transferase_(cytos"/>
    <property type="match status" value="1"/>
</dbReference>
<dbReference type="InterPro" id="IPR040079">
    <property type="entry name" value="Glutathione_S-Trfase"/>
</dbReference>
<proteinExistence type="inferred from homology"/>
<dbReference type="Proteomes" id="UP000236291">
    <property type="component" value="Unassembled WGS sequence"/>
</dbReference>
<dbReference type="Pfam" id="PF02798">
    <property type="entry name" value="GST_N"/>
    <property type="match status" value="1"/>
</dbReference>
<dbReference type="PANTHER" id="PTHR11260">
    <property type="entry name" value="GLUTATHIONE S-TRANSFERASE, GST, SUPERFAMILY, GST DOMAIN CONTAINING"/>
    <property type="match status" value="1"/>
</dbReference>
<feature type="domain" description="GST C-terminal" evidence="5">
    <location>
        <begin position="88"/>
        <end position="211"/>
    </location>
</feature>
<comment type="subcellular location">
    <subcellularLocation>
        <location evidence="3">Cytoplasm</location>
        <location evidence="3">Cytosol</location>
    </subcellularLocation>
</comment>
<dbReference type="GO" id="GO:0004364">
    <property type="term" value="F:glutathione transferase activity"/>
    <property type="evidence" value="ECO:0007669"/>
    <property type="project" value="UniProtKB-UniRule"/>
</dbReference>
<dbReference type="EC" id="2.5.1.18" evidence="3"/>
<evidence type="ECO:0000259" key="4">
    <source>
        <dbReference type="PROSITE" id="PS50404"/>
    </source>
</evidence>
<dbReference type="InterPro" id="IPR036249">
    <property type="entry name" value="Thioredoxin-like_sf"/>
</dbReference>
<keyword evidence="1 3" id="KW-0808">Transferase</keyword>
<dbReference type="SUPFAM" id="SSF52833">
    <property type="entry name" value="Thioredoxin-like"/>
    <property type="match status" value="1"/>
</dbReference>
<dbReference type="FunFam" id="1.20.1050.10:FF:000012">
    <property type="entry name" value="Tau class glutathione S-transferase"/>
    <property type="match status" value="1"/>
</dbReference>
<feature type="domain" description="GST N-terminal" evidence="4">
    <location>
        <begin position="4"/>
        <end position="83"/>
    </location>
</feature>
<dbReference type="ExpressionAtlas" id="A0A2K3MSC5">
    <property type="expression patterns" value="baseline"/>
</dbReference>
<evidence type="ECO:0000313" key="7">
    <source>
        <dbReference type="Proteomes" id="UP000236291"/>
    </source>
</evidence>
<dbReference type="InterPro" id="IPR036282">
    <property type="entry name" value="Glutathione-S-Trfase_C_sf"/>
</dbReference>